<accession>A0A9N9JQY6</accession>
<feature type="non-terminal residue" evidence="1">
    <location>
        <position position="1"/>
    </location>
</feature>
<keyword evidence="2" id="KW-1185">Reference proteome</keyword>
<comment type="caution">
    <text evidence="1">The sequence shown here is derived from an EMBL/GenBank/DDBJ whole genome shotgun (WGS) entry which is preliminary data.</text>
</comment>
<reference evidence="1" key="1">
    <citation type="submission" date="2021-06" db="EMBL/GenBank/DDBJ databases">
        <authorList>
            <person name="Kallberg Y."/>
            <person name="Tangrot J."/>
            <person name="Rosling A."/>
        </authorList>
    </citation>
    <scope>NUCLEOTIDE SEQUENCE</scope>
    <source>
        <strain evidence="1">MA453B</strain>
    </source>
</reference>
<organism evidence="1 2">
    <name type="scientific">Dentiscutata erythropus</name>
    <dbReference type="NCBI Taxonomy" id="1348616"/>
    <lineage>
        <taxon>Eukaryota</taxon>
        <taxon>Fungi</taxon>
        <taxon>Fungi incertae sedis</taxon>
        <taxon>Mucoromycota</taxon>
        <taxon>Glomeromycotina</taxon>
        <taxon>Glomeromycetes</taxon>
        <taxon>Diversisporales</taxon>
        <taxon>Gigasporaceae</taxon>
        <taxon>Dentiscutata</taxon>
    </lineage>
</organism>
<name>A0A9N9JQY6_9GLOM</name>
<protein>
    <submittedName>
        <fullName evidence="1">16701_t:CDS:1</fullName>
    </submittedName>
</protein>
<proteinExistence type="predicted"/>
<evidence type="ECO:0000313" key="2">
    <source>
        <dbReference type="Proteomes" id="UP000789405"/>
    </source>
</evidence>
<dbReference type="Proteomes" id="UP000789405">
    <property type="component" value="Unassembled WGS sequence"/>
</dbReference>
<gene>
    <name evidence="1" type="ORF">DERYTH_LOCUS21811</name>
</gene>
<sequence length="181" mass="22540">NFDGRQPPIHSEFYKYNTTHNMKFFKKLLKLFKKPKQNKDNWDDICQKVESWSTKSTDNEERSYEIPTLTVNFEKQFSVLDLKFYTRYKEYVDDVRVKEHEKYEKFKMHFSFLDAHVRSYHNLFHDSCWFYHDSWDLLLWRRKQYEEDFEYTIGVLNKNFSYIYLLNYDDLLDYAENNLVF</sequence>
<dbReference type="EMBL" id="CAJVPY010028685">
    <property type="protein sequence ID" value="CAG8793052.1"/>
    <property type="molecule type" value="Genomic_DNA"/>
</dbReference>
<dbReference type="AlphaFoldDB" id="A0A9N9JQY6"/>
<evidence type="ECO:0000313" key="1">
    <source>
        <dbReference type="EMBL" id="CAG8793052.1"/>
    </source>
</evidence>